<sequence>CGWTSDAGQHNPTENSGQQICLQQLQLGAQLRKARERNTALIYSPAFQGNIKTTKLHTQRMLKNE</sequence>
<feature type="non-terminal residue" evidence="1">
    <location>
        <position position="65"/>
    </location>
</feature>
<dbReference type="Proteomes" id="UP001066276">
    <property type="component" value="Chromosome 12"/>
</dbReference>
<organism evidence="1 2">
    <name type="scientific">Pleurodeles waltl</name>
    <name type="common">Iberian ribbed newt</name>
    <dbReference type="NCBI Taxonomy" id="8319"/>
    <lineage>
        <taxon>Eukaryota</taxon>
        <taxon>Metazoa</taxon>
        <taxon>Chordata</taxon>
        <taxon>Craniata</taxon>
        <taxon>Vertebrata</taxon>
        <taxon>Euteleostomi</taxon>
        <taxon>Amphibia</taxon>
        <taxon>Batrachia</taxon>
        <taxon>Caudata</taxon>
        <taxon>Salamandroidea</taxon>
        <taxon>Salamandridae</taxon>
        <taxon>Pleurodelinae</taxon>
        <taxon>Pleurodeles</taxon>
    </lineage>
</organism>
<evidence type="ECO:0000313" key="2">
    <source>
        <dbReference type="Proteomes" id="UP001066276"/>
    </source>
</evidence>
<evidence type="ECO:0000313" key="1">
    <source>
        <dbReference type="EMBL" id="KAJ1080992.1"/>
    </source>
</evidence>
<protein>
    <submittedName>
        <fullName evidence="1">Uncharacterized protein</fullName>
    </submittedName>
</protein>
<keyword evidence="2" id="KW-1185">Reference proteome</keyword>
<accession>A0AAV7KQS4</accession>
<feature type="non-terminal residue" evidence="1">
    <location>
        <position position="1"/>
    </location>
</feature>
<dbReference type="EMBL" id="JANPWB010000016">
    <property type="protein sequence ID" value="KAJ1080992.1"/>
    <property type="molecule type" value="Genomic_DNA"/>
</dbReference>
<dbReference type="AlphaFoldDB" id="A0AAV7KQS4"/>
<comment type="caution">
    <text evidence="1">The sequence shown here is derived from an EMBL/GenBank/DDBJ whole genome shotgun (WGS) entry which is preliminary data.</text>
</comment>
<name>A0AAV7KQS4_PLEWA</name>
<proteinExistence type="predicted"/>
<reference evidence="1" key="1">
    <citation type="journal article" date="2022" name="bioRxiv">
        <title>Sequencing and chromosome-scale assembly of the giantPleurodeles waltlgenome.</title>
        <authorList>
            <person name="Brown T."/>
            <person name="Elewa A."/>
            <person name="Iarovenko S."/>
            <person name="Subramanian E."/>
            <person name="Araus A.J."/>
            <person name="Petzold A."/>
            <person name="Susuki M."/>
            <person name="Suzuki K.-i.T."/>
            <person name="Hayashi T."/>
            <person name="Toyoda A."/>
            <person name="Oliveira C."/>
            <person name="Osipova E."/>
            <person name="Leigh N.D."/>
            <person name="Simon A."/>
            <person name="Yun M.H."/>
        </authorList>
    </citation>
    <scope>NUCLEOTIDE SEQUENCE</scope>
    <source>
        <strain evidence="1">20211129_DDA</strain>
        <tissue evidence="1">Liver</tissue>
    </source>
</reference>
<gene>
    <name evidence="1" type="ORF">NDU88_001179</name>
</gene>